<dbReference type="EMBL" id="JADGJH010005867">
    <property type="protein sequence ID" value="KAJ3078972.1"/>
    <property type="molecule type" value="Genomic_DNA"/>
</dbReference>
<name>A0AAD5XAP3_9FUNG</name>
<evidence type="ECO:0000313" key="2">
    <source>
        <dbReference type="Proteomes" id="UP001211907"/>
    </source>
</evidence>
<comment type="caution">
    <text evidence="1">The sequence shown here is derived from an EMBL/GenBank/DDBJ whole genome shotgun (WGS) entry which is preliminary data.</text>
</comment>
<evidence type="ECO:0000313" key="1">
    <source>
        <dbReference type="EMBL" id="KAJ3078972.1"/>
    </source>
</evidence>
<sequence>MQIPAYADNYAFLIDGLIELFQSTHDEVWIQWASELQDTMDSLFCDAENGGYFTGIKEEEKHDGAEPTPSSTAVKSVTTGKKSFIVACDSGDKRIEHLLRTSYNPLATFVYLQDTL</sequence>
<reference evidence="1" key="1">
    <citation type="submission" date="2020-05" db="EMBL/GenBank/DDBJ databases">
        <title>Phylogenomic resolution of chytrid fungi.</title>
        <authorList>
            <person name="Stajich J.E."/>
            <person name="Amses K."/>
            <person name="Simmons R."/>
            <person name="Seto K."/>
            <person name="Myers J."/>
            <person name="Bonds A."/>
            <person name="Quandt C.A."/>
            <person name="Barry K."/>
            <person name="Liu P."/>
            <person name="Grigoriev I."/>
            <person name="Longcore J.E."/>
            <person name="James T.Y."/>
        </authorList>
    </citation>
    <scope>NUCLEOTIDE SEQUENCE</scope>
    <source>
        <strain evidence="1">JEL0513</strain>
    </source>
</reference>
<feature type="non-terminal residue" evidence="1">
    <location>
        <position position="116"/>
    </location>
</feature>
<dbReference type="PANTHER" id="PTHR42899:SF1">
    <property type="entry name" value="SPERMATOGENESIS-ASSOCIATED PROTEIN 20"/>
    <property type="match status" value="1"/>
</dbReference>
<accession>A0AAD5XAP3</accession>
<organism evidence="1 2">
    <name type="scientific">Physocladia obscura</name>
    <dbReference type="NCBI Taxonomy" id="109957"/>
    <lineage>
        <taxon>Eukaryota</taxon>
        <taxon>Fungi</taxon>
        <taxon>Fungi incertae sedis</taxon>
        <taxon>Chytridiomycota</taxon>
        <taxon>Chytridiomycota incertae sedis</taxon>
        <taxon>Chytridiomycetes</taxon>
        <taxon>Chytridiales</taxon>
        <taxon>Chytriomycetaceae</taxon>
        <taxon>Physocladia</taxon>
    </lineage>
</organism>
<dbReference type="SUPFAM" id="SSF48208">
    <property type="entry name" value="Six-hairpin glycosidases"/>
    <property type="match status" value="1"/>
</dbReference>
<gene>
    <name evidence="1" type="ORF">HK100_010546</name>
</gene>
<dbReference type="InterPro" id="IPR008928">
    <property type="entry name" value="6-hairpin_glycosidase_sf"/>
</dbReference>
<dbReference type="PANTHER" id="PTHR42899">
    <property type="entry name" value="SPERMATOGENESIS-ASSOCIATED PROTEIN 20"/>
    <property type="match status" value="1"/>
</dbReference>
<protein>
    <submittedName>
        <fullName evidence="1">Uncharacterized protein</fullName>
    </submittedName>
</protein>
<dbReference type="GO" id="GO:0005975">
    <property type="term" value="P:carbohydrate metabolic process"/>
    <property type="evidence" value="ECO:0007669"/>
    <property type="project" value="InterPro"/>
</dbReference>
<dbReference type="InterPro" id="IPR024705">
    <property type="entry name" value="Ssp411"/>
</dbReference>
<proteinExistence type="predicted"/>
<dbReference type="Proteomes" id="UP001211907">
    <property type="component" value="Unassembled WGS sequence"/>
</dbReference>
<keyword evidence="2" id="KW-1185">Reference proteome</keyword>
<dbReference type="AlphaFoldDB" id="A0AAD5XAP3"/>